<comment type="similarity">
    <text evidence="1">Belongs to the outer membrane factor (OMF) (TC 1.B.17) family.</text>
</comment>
<keyword evidence="4" id="KW-1185">Reference proteome</keyword>
<evidence type="ECO:0000256" key="1">
    <source>
        <dbReference type="ARBA" id="ARBA00007613"/>
    </source>
</evidence>
<sequence>MLQAIPTLHRLVLIVAMATVETQIFAANPNLSTDSQLMTVTQLVELALNRNLGIKAQQASTEAAQYRIAPAGALDDPTLSYYTAPGTLVGNRFSEQLEFSQPLPWPGKLTLRKQAAQEEAQTVVEDEKILRLQVATAAKTLFAEWFYVYQALAINQEHQALLEELRRNAEVQHAAGRVGQQDALQAEIAHTQLEVEAATLDHRRHEVQARINTLLNHPPQAQIPLPADLPEPIELPSLTELQAISLREHPTLARIRAQIAKAIAQEKLAKKDFYPDFRVTTGYNSFWDNFSQRLALGFSINLPLNYGDKRSAALDAAHADLRREHWQLTDQETQLLSKLAISRSAVEEIEIVIGAYTHRLIPLAQNSLNAAQADYRAGAGLFITIINAERQQLRTTEGLVRARADYSRQLAELEQGMGIPLNRPIAPSTPYSQPTKEIIP</sequence>
<feature type="signal peptide" evidence="2">
    <location>
        <begin position="1"/>
        <end position="26"/>
    </location>
</feature>
<proteinExistence type="inferred from homology"/>
<accession>A0A1Q2SNA2</accession>
<dbReference type="Proteomes" id="UP000243679">
    <property type="component" value="Chromosome"/>
</dbReference>
<dbReference type="Gene3D" id="1.20.1600.10">
    <property type="entry name" value="Outer membrane efflux proteins (OEP)"/>
    <property type="match status" value="1"/>
</dbReference>
<dbReference type="AlphaFoldDB" id="A0A1Q2SNA2"/>
<reference evidence="3 4" key="1">
    <citation type="journal article" date="2017" name="ISME J.">
        <title>An acid-tolerant ammonia-oxidizing ?-proteobacterium from soil.</title>
        <authorList>
            <person name="Hayatsu M."/>
            <person name="Tago K."/>
            <person name="Uchiyama I."/>
            <person name="Toyoda A."/>
            <person name="Wang Y."/>
            <person name="Shimomura Y."/>
            <person name="Okubo T."/>
            <person name="Kurisu F."/>
            <person name="Hirono Y."/>
            <person name="Nonaka K."/>
            <person name="Akiyama H."/>
            <person name="Itoh T."/>
            <person name="Takami H."/>
        </authorList>
    </citation>
    <scope>NUCLEOTIDE SEQUENCE [LARGE SCALE GENOMIC DNA]</scope>
    <source>
        <strain evidence="3 4">TAO100</strain>
    </source>
</reference>
<dbReference type="RefSeq" id="WP_096527139.1">
    <property type="nucleotide sequence ID" value="NZ_AP014836.1"/>
</dbReference>
<keyword evidence="2" id="KW-0732">Signal</keyword>
<feature type="chain" id="PRO_5012704438" evidence="2">
    <location>
        <begin position="27"/>
        <end position="440"/>
    </location>
</feature>
<evidence type="ECO:0000313" key="4">
    <source>
        <dbReference type="Proteomes" id="UP000243679"/>
    </source>
</evidence>
<dbReference type="Pfam" id="PF02321">
    <property type="entry name" value="OEP"/>
    <property type="match status" value="1"/>
</dbReference>
<dbReference type="InterPro" id="IPR003423">
    <property type="entry name" value="OMP_efflux"/>
</dbReference>
<dbReference type="KEGG" id="ntt:TAO_1246"/>
<evidence type="ECO:0000256" key="2">
    <source>
        <dbReference type="SAM" id="SignalP"/>
    </source>
</evidence>
<dbReference type="PANTHER" id="PTHR30203">
    <property type="entry name" value="OUTER MEMBRANE CATION EFFLUX PROTEIN"/>
    <property type="match status" value="1"/>
</dbReference>
<dbReference type="GO" id="GO:0015562">
    <property type="term" value="F:efflux transmembrane transporter activity"/>
    <property type="evidence" value="ECO:0007669"/>
    <property type="project" value="InterPro"/>
</dbReference>
<evidence type="ECO:0000313" key="3">
    <source>
        <dbReference type="EMBL" id="BAW80616.1"/>
    </source>
</evidence>
<dbReference type="OrthoDB" id="5740771at2"/>
<organism evidence="3 4">
    <name type="scientific">Candidatus Nitrosoglobus terrae</name>
    <dbReference type="NCBI Taxonomy" id="1630141"/>
    <lineage>
        <taxon>Bacteria</taxon>
        <taxon>Pseudomonadati</taxon>
        <taxon>Pseudomonadota</taxon>
        <taxon>Gammaproteobacteria</taxon>
        <taxon>Chromatiales</taxon>
        <taxon>Chromatiaceae</taxon>
        <taxon>Candidatus Nitrosoglobus</taxon>
    </lineage>
</organism>
<dbReference type="PANTHER" id="PTHR30203:SF24">
    <property type="entry name" value="BLR4935 PROTEIN"/>
    <property type="match status" value="1"/>
</dbReference>
<dbReference type="EMBL" id="AP014836">
    <property type="protein sequence ID" value="BAW80616.1"/>
    <property type="molecule type" value="Genomic_DNA"/>
</dbReference>
<dbReference type="InterPro" id="IPR010131">
    <property type="entry name" value="MdtP/NodT-like"/>
</dbReference>
<gene>
    <name evidence="3" type="ORF">TAO_1246</name>
</gene>
<dbReference type="SUPFAM" id="SSF56954">
    <property type="entry name" value="Outer membrane efflux proteins (OEP)"/>
    <property type="match status" value="1"/>
</dbReference>
<name>A0A1Q2SNA2_9GAMM</name>
<protein>
    <submittedName>
        <fullName evidence="3">Outer membrane efflux protein</fullName>
    </submittedName>
</protein>